<dbReference type="Proteomes" id="UP000007494">
    <property type="component" value="Chromosome IX"/>
</dbReference>
<sequence>MWRGGCATQRAFWRKWSSLGGSLRQ</sequence>
<name>F0VCD2_NEOCL</name>
<dbReference type="InParanoid" id="F0VCD2"/>
<dbReference type="EMBL" id="LN714484">
    <property type="protein sequence ID" value="CEL68055.1"/>
    <property type="molecule type" value="Genomic_DNA"/>
</dbReference>
<evidence type="ECO:0000313" key="2">
    <source>
        <dbReference type="EMBL" id="CEL68055.1"/>
    </source>
</evidence>
<reference evidence="3" key="3">
    <citation type="journal article" date="2012" name="PLoS Pathog.">
        <title>Comparative genomics of the apicomplexan parasites Toxoplasma gondii and Neospora caninum: Coccidia differing in host range and transmission strategy.</title>
        <authorList>
            <person name="Reid A.J."/>
            <person name="Vermont S.J."/>
            <person name="Cotton J.A."/>
            <person name="Harris D."/>
            <person name="Hill-Cawthorne G.A."/>
            <person name="Konen-Waisman S."/>
            <person name="Latham S.M."/>
            <person name="Mourier T."/>
            <person name="Norton R."/>
            <person name="Quail M.A."/>
            <person name="Sanders M."/>
            <person name="Shanmugam D."/>
            <person name="Sohal A."/>
            <person name="Wasmuth J.D."/>
            <person name="Brunk B."/>
            <person name="Grigg M.E."/>
            <person name="Howard J.C."/>
            <person name="Parkinson J."/>
            <person name="Roos D.S."/>
            <person name="Trees A.J."/>
            <person name="Berriman M."/>
            <person name="Pain A."/>
            <person name="Wastling J.M."/>
        </authorList>
    </citation>
    <scope>NUCLEOTIDE SEQUENCE [LARGE SCALE GENOMIC DNA]</scope>
    <source>
        <strain evidence="3">Liverpool</strain>
    </source>
</reference>
<accession>F0VCD2</accession>
<proteinExistence type="predicted"/>
<dbReference type="AlphaFoldDB" id="F0VCD2"/>
<gene>
    <name evidence="2" type="ORF">BN1204_038310</name>
    <name evidence="1" type="ORF">NCLIV_038310</name>
</gene>
<dbReference type="VEuPathDB" id="ToxoDB:NCLIV_038310"/>
<evidence type="ECO:0000313" key="1">
    <source>
        <dbReference type="EMBL" id="CBZ50756.1"/>
    </source>
</evidence>
<evidence type="ECO:0000313" key="3">
    <source>
        <dbReference type="Proteomes" id="UP000007494"/>
    </source>
</evidence>
<keyword evidence="3" id="KW-1185">Reference proteome</keyword>
<reference evidence="1" key="2">
    <citation type="submission" date="2011-03" db="EMBL/GenBank/DDBJ databases">
        <title>Comparative genomics and transcriptomics of Neospora caninum and Toxoplasma gondii.</title>
        <authorList>
            <person name="Reid A.J."/>
            <person name="Sohal A."/>
            <person name="Harris D."/>
            <person name="Quail M."/>
            <person name="Sanders M."/>
            <person name="Berriman M."/>
            <person name="Wastling J.M."/>
            <person name="Pain A."/>
        </authorList>
    </citation>
    <scope>NUCLEOTIDE SEQUENCE</scope>
    <source>
        <strain evidence="1">Liverpool</strain>
    </source>
</reference>
<reference evidence="2" key="4">
    <citation type="journal article" date="2015" name="PLoS ONE">
        <title>Comprehensive Evaluation of Toxoplasma gondii VEG and Neospora caninum LIV Genomes with Tachyzoite Stage Transcriptome and Proteome Defines Novel Transcript Features.</title>
        <authorList>
            <person name="Ramaprasad A."/>
            <person name="Mourier T."/>
            <person name="Naeem R."/>
            <person name="Malas T.B."/>
            <person name="Moussa E."/>
            <person name="Panigrahi A."/>
            <person name="Vermont S.J."/>
            <person name="Otto T.D."/>
            <person name="Wastling J."/>
            <person name="Pain A."/>
        </authorList>
    </citation>
    <scope>NUCLEOTIDE SEQUENCE</scope>
    <source>
        <strain evidence="2">Liverpool</strain>
    </source>
</reference>
<protein>
    <submittedName>
        <fullName evidence="1">Uncharacterized protein</fullName>
    </submittedName>
</protein>
<organism evidence="1 3">
    <name type="scientific">Neospora caninum (strain Liverpool)</name>
    <dbReference type="NCBI Taxonomy" id="572307"/>
    <lineage>
        <taxon>Eukaryota</taxon>
        <taxon>Sar</taxon>
        <taxon>Alveolata</taxon>
        <taxon>Apicomplexa</taxon>
        <taxon>Conoidasida</taxon>
        <taxon>Coccidia</taxon>
        <taxon>Eucoccidiorida</taxon>
        <taxon>Eimeriorina</taxon>
        <taxon>Sarcocystidae</taxon>
        <taxon>Neospora</taxon>
    </lineage>
</organism>
<dbReference type="EMBL" id="FR823385">
    <property type="protein sequence ID" value="CBZ50756.1"/>
    <property type="molecule type" value="Genomic_DNA"/>
</dbReference>
<reference evidence="1" key="1">
    <citation type="submission" date="2011-02" db="EMBL/GenBank/DDBJ databases">
        <authorList>
            <person name="Aslett M."/>
        </authorList>
    </citation>
    <scope>NUCLEOTIDE SEQUENCE</scope>
    <source>
        <strain evidence="1">Liverpool</strain>
    </source>
</reference>